<dbReference type="InterPro" id="IPR019826">
    <property type="entry name" value="Carboxylesterase_B_AS"/>
</dbReference>
<dbReference type="InterPro" id="IPR029058">
    <property type="entry name" value="AB_hydrolase_fold"/>
</dbReference>
<organism evidence="5 6">
    <name type="scientific">Rotaria magnacalcarata</name>
    <dbReference type="NCBI Taxonomy" id="392030"/>
    <lineage>
        <taxon>Eukaryota</taxon>
        <taxon>Metazoa</taxon>
        <taxon>Spiralia</taxon>
        <taxon>Gnathifera</taxon>
        <taxon>Rotifera</taxon>
        <taxon>Eurotatoria</taxon>
        <taxon>Bdelloidea</taxon>
        <taxon>Philodinida</taxon>
        <taxon>Philodinidae</taxon>
        <taxon>Rotaria</taxon>
    </lineage>
</organism>
<dbReference type="Gene3D" id="3.40.50.1820">
    <property type="entry name" value="alpha/beta hydrolase"/>
    <property type="match status" value="1"/>
</dbReference>
<evidence type="ECO:0000313" key="6">
    <source>
        <dbReference type="Proteomes" id="UP000681967"/>
    </source>
</evidence>
<dbReference type="Pfam" id="PF00135">
    <property type="entry name" value="COesterase"/>
    <property type="match status" value="1"/>
</dbReference>
<dbReference type="PROSITE" id="PS00122">
    <property type="entry name" value="CARBOXYLESTERASE_B_1"/>
    <property type="match status" value="1"/>
</dbReference>
<dbReference type="GO" id="GO:0016787">
    <property type="term" value="F:hydrolase activity"/>
    <property type="evidence" value="ECO:0007669"/>
    <property type="project" value="UniProtKB-KW"/>
</dbReference>
<sequence>TNVWIGIPYATPPIDAFRWLKAQPYIMTDSQNGTIRNATNYSPSCLQIIDEGLTSGPIDEDCLYLNVWAPTKPSTSSAGYPVMLWIHGGAFIEGSATQVIYDGLSWTNAAINENNSFIMVSINYRLNVMGFFSQLALLDESGQTIANQGITDQRMAMTWIRDNIAQFGGDKNSVTLMGQSAGSHSVCIHIASPLSASLFHAGILDSGTCDTFIYLRDKSFAYSTTQNLASLVGCNMNNTVEQLACLRAINGTLLVNSIGNVSIPISVSLAFKDQEKVSQTIPFCLIVDEVEIPIHPLQAFLLGTVNQVPILIGANHDEFVLRTLYEDYSHPPISAVDYLNRILPIMTYNHSEIQALYTPSQFSGNYSQAFVALLSQVMFICGSRRMAGYMSRQPTYFYTYNHAPEYFWLTTPNLIMWSGAYHSVELFSLFQTLTTSLYGNIIFKSDELPLATTVRRYWTNMITKRQPNGNVNLIWPQYSSNIDQILVLDENMTITSSSGVYPNCDIVSAVQVSVFGEYVGLNVTCTVENKCFIVNSTATSNSSQTFNLTTTINSVTTASTPSNSNKLRCLQFSLFLNFLFSFHFNLITSLQK</sequence>
<evidence type="ECO:0000256" key="3">
    <source>
        <dbReference type="RuleBase" id="RU361235"/>
    </source>
</evidence>
<dbReference type="PANTHER" id="PTHR11559">
    <property type="entry name" value="CARBOXYLESTERASE"/>
    <property type="match status" value="1"/>
</dbReference>
<accession>A0A8S2QEV9</accession>
<reference evidence="5" key="1">
    <citation type="submission" date="2021-02" db="EMBL/GenBank/DDBJ databases">
        <authorList>
            <person name="Nowell W R."/>
        </authorList>
    </citation>
    <scope>NUCLEOTIDE SEQUENCE</scope>
</reference>
<dbReference type="EMBL" id="CAJOBH010008223">
    <property type="protein sequence ID" value="CAF4106912.1"/>
    <property type="molecule type" value="Genomic_DNA"/>
</dbReference>
<gene>
    <name evidence="5" type="ORF">BYL167_LOCUS19401</name>
</gene>
<dbReference type="InterPro" id="IPR019819">
    <property type="entry name" value="Carboxylesterase_B_CS"/>
</dbReference>
<feature type="non-terminal residue" evidence="5">
    <location>
        <position position="1"/>
    </location>
</feature>
<comment type="caution">
    <text evidence="5">The sequence shown here is derived from an EMBL/GenBank/DDBJ whole genome shotgun (WGS) entry which is preliminary data.</text>
</comment>
<evidence type="ECO:0000256" key="1">
    <source>
        <dbReference type="ARBA" id="ARBA00005964"/>
    </source>
</evidence>
<dbReference type="AlphaFoldDB" id="A0A8S2QEV9"/>
<proteinExistence type="inferred from homology"/>
<comment type="similarity">
    <text evidence="1 3">Belongs to the type-B carboxylesterase/lipase family.</text>
</comment>
<evidence type="ECO:0000313" key="5">
    <source>
        <dbReference type="EMBL" id="CAF4106912.1"/>
    </source>
</evidence>
<evidence type="ECO:0000256" key="2">
    <source>
        <dbReference type="ARBA" id="ARBA00022801"/>
    </source>
</evidence>
<dbReference type="SUPFAM" id="SSF53474">
    <property type="entry name" value="alpha/beta-Hydrolases"/>
    <property type="match status" value="1"/>
</dbReference>
<feature type="domain" description="Carboxylesterase type B" evidence="4">
    <location>
        <begin position="2"/>
        <end position="493"/>
    </location>
</feature>
<dbReference type="EC" id="3.1.1.-" evidence="3"/>
<dbReference type="InterPro" id="IPR050309">
    <property type="entry name" value="Type-B_Carboxylest/Lipase"/>
</dbReference>
<keyword evidence="2 3" id="KW-0378">Hydrolase</keyword>
<protein>
    <recommendedName>
        <fullName evidence="3">Carboxylic ester hydrolase</fullName>
        <ecNumber evidence="3">3.1.1.-</ecNumber>
    </recommendedName>
</protein>
<dbReference type="PROSITE" id="PS00941">
    <property type="entry name" value="CARBOXYLESTERASE_B_2"/>
    <property type="match status" value="1"/>
</dbReference>
<dbReference type="Proteomes" id="UP000681967">
    <property type="component" value="Unassembled WGS sequence"/>
</dbReference>
<evidence type="ECO:0000259" key="4">
    <source>
        <dbReference type="Pfam" id="PF00135"/>
    </source>
</evidence>
<dbReference type="InterPro" id="IPR002018">
    <property type="entry name" value="CarbesteraseB"/>
</dbReference>
<name>A0A8S2QEV9_9BILA</name>